<sequence length="339" mass="37241">MLKQLKTIDVSTSTIFRVLTIVLLVALFFKIWTIVASLFLSIVIAAALEPTLRWLEKYKIKRIVSVPFLYLLAMGALFGVFYAILPSLFNEIFVLSQDLPQKLSSVVNEFGSGAFGSVGFLIPALDELFVNFQSKLGAAIPDMISFVTRIFGGVLSFLLVTVFSFYLSLRKNDIENSLLAITPPPHKDYVRDLVRRMQRRTGRWLQAVFILATLMGIAVFIVLSFLGVKFALTLGLLAGILEVIPFIGPFIAGVLLFATASTQSVVLGLIAVGAYIVLQQIQQIFVVPSVMSKAIGLNPLTILLSVLIGVELAGFWGIIIAIPLAAALGELFRDLWRKN</sequence>
<evidence type="ECO:0008006" key="9">
    <source>
        <dbReference type="Google" id="ProtNLM"/>
    </source>
</evidence>
<comment type="subcellular location">
    <subcellularLocation>
        <location evidence="1">Membrane</location>
        <topology evidence="1">Multi-pass membrane protein</topology>
    </subcellularLocation>
</comment>
<feature type="transmembrane region" description="Helical" evidence="6">
    <location>
        <begin position="265"/>
        <end position="282"/>
    </location>
</feature>
<reference evidence="7 8" key="1">
    <citation type="journal article" date="2016" name="Nat. Commun.">
        <title>Thousands of microbial genomes shed light on interconnected biogeochemical processes in an aquifer system.</title>
        <authorList>
            <person name="Anantharaman K."/>
            <person name="Brown C.T."/>
            <person name="Hug L.A."/>
            <person name="Sharon I."/>
            <person name="Castelle C.J."/>
            <person name="Probst A.J."/>
            <person name="Thomas B.C."/>
            <person name="Singh A."/>
            <person name="Wilkins M.J."/>
            <person name="Karaoz U."/>
            <person name="Brodie E.L."/>
            <person name="Williams K.H."/>
            <person name="Hubbard S.S."/>
            <person name="Banfield J.F."/>
        </authorList>
    </citation>
    <scope>NUCLEOTIDE SEQUENCE [LARGE SCALE GENOMIC DNA]</scope>
</reference>
<keyword evidence="3 6" id="KW-0812">Transmembrane</keyword>
<accession>A0A1G2HH78</accession>
<keyword evidence="4 6" id="KW-1133">Transmembrane helix</keyword>
<feature type="transmembrane region" description="Helical" evidence="6">
    <location>
        <begin position="21"/>
        <end position="48"/>
    </location>
</feature>
<evidence type="ECO:0000313" key="8">
    <source>
        <dbReference type="Proteomes" id="UP000176770"/>
    </source>
</evidence>
<name>A0A1G2HH78_9BACT</name>
<dbReference type="InterPro" id="IPR002549">
    <property type="entry name" value="AI-2E-like"/>
</dbReference>
<evidence type="ECO:0000256" key="6">
    <source>
        <dbReference type="SAM" id="Phobius"/>
    </source>
</evidence>
<evidence type="ECO:0000256" key="5">
    <source>
        <dbReference type="ARBA" id="ARBA00023136"/>
    </source>
</evidence>
<feature type="transmembrane region" description="Helical" evidence="6">
    <location>
        <begin position="68"/>
        <end position="89"/>
    </location>
</feature>
<dbReference type="GO" id="GO:0016020">
    <property type="term" value="C:membrane"/>
    <property type="evidence" value="ECO:0007669"/>
    <property type="project" value="UniProtKB-SubCell"/>
</dbReference>
<dbReference type="PANTHER" id="PTHR21716:SF66">
    <property type="entry name" value="TRANSPORT PROTEIN SLL0063-RELATED"/>
    <property type="match status" value="1"/>
</dbReference>
<comment type="caution">
    <text evidence="7">The sequence shown here is derived from an EMBL/GenBank/DDBJ whole genome shotgun (WGS) entry which is preliminary data.</text>
</comment>
<feature type="transmembrane region" description="Helical" evidence="6">
    <location>
        <begin position="234"/>
        <end position="258"/>
    </location>
</feature>
<dbReference type="AlphaFoldDB" id="A0A1G2HH78"/>
<evidence type="ECO:0000256" key="2">
    <source>
        <dbReference type="ARBA" id="ARBA00009773"/>
    </source>
</evidence>
<evidence type="ECO:0000256" key="4">
    <source>
        <dbReference type="ARBA" id="ARBA00022989"/>
    </source>
</evidence>
<feature type="transmembrane region" description="Helical" evidence="6">
    <location>
        <begin position="110"/>
        <end position="130"/>
    </location>
</feature>
<feature type="transmembrane region" description="Helical" evidence="6">
    <location>
        <begin position="302"/>
        <end position="328"/>
    </location>
</feature>
<comment type="similarity">
    <text evidence="2">Belongs to the autoinducer-2 exporter (AI-2E) (TC 2.A.86) family.</text>
</comment>
<evidence type="ECO:0000313" key="7">
    <source>
        <dbReference type="EMBL" id="OGZ61852.1"/>
    </source>
</evidence>
<proteinExistence type="inferred from homology"/>
<dbReference type="PANTHER" id="PTHR21716">
    <property type="entry name" value="TRANSMEMBRANE PROTEIN"/>
    <property type="match status" value="1"/>
</dbReference>
<dbReference type="EMBL" id="MHOK01000015">
    <property type="protein sequence ID" value="OGZ61852.1"/>
    <property type="molecule type" value="Genomic_DNA"/>
</dbReference>
<dbReference type="Pfam" id="PF01594">
    <property type="entry name" value="AI-2E_transport"/>
    <property type="match status" value="1"/>
</dbReference>
<dbReference type="GO" id="GO:0055085">
    <property type="term" value="P:transmembrane transport"/>
    <property type="evidence" value="ECO:0007669"/>
    <property type="project" value="TreeGrafter"/>
</dbReference>
<gene>
    <name evidence="7" type="ORF">A3F94_00365</name>
</gene>
<dbReference type="STRING" id="1802165.A3F94_00365"/>
<feature type="transmembrane region" description="Helical" evidence="6">
    <location>
        <begin position="150"/>
        <end position="169"/>
    </location>
</feature>
<organism evidence="7 8">
    <name type="scientific">Candidatus Spechtbacteria bacterium RIFCSPLOWO2_12_FULL_38_22</name>
    <dbReference type="NCBI Taxonomy" id="1802165"/>
    <lineage>
        <taxon>Bacteria</taxon>
        <taxon>Candidatus Spechtiibacteriota</taxon>
    </lineage>
</organism>
<evidence type="ECO:0000256" key="1">
    <source>
        <dbReference type="ARBA" id="ARBA00004141"/>
    </source>
</evidence>
<keyword evidence="5 6" id="KW-0472">Membrane</keyword>
<protein>
    <recommendedName>
        <fullName evidence="9">AI-2E family transporter</fullName>
    </recommendedName>
</protein>
<evidence type="ECO:0000256" key="3">
    <source>
        <dbReference type="ARBA" id="ARBA00022692"/>
    </source>
</evidence>
<feature type="transmembrane region" description="Helical" evidence="6">
    <location>
        <begin position="204"/>
        <end position="228"/>
    </location>
</feature>
<dbReference type="Proteomes" id="UP000176770">
    <property type="component" value="Unassembled WGS sequence"/>
</dbReference>